<protein>
    <recommendedName>
        <fullName evidence="3">Phage tail protein</fullName>
    </recommendedName>
</protein>
<name>A0A6S7BAB6_9BURK</name>
<gene>
    <name evidence="1" type="ORF">LMG28138_01778</name>
</gene>
<proteinExistence type="predicted"/>
<dbReference type="RefSeq" id="WP_175104389.1">
    <property type="nucleotide sequence ID" value="NZ_CADIKM010000006.1"/>
</dbReference>
<sequence length="135" mass="14379">MTDLNHYWGGDLSVSASGDLLLADQPTTGVQRVYRRLLTNPQLLNTAGGVVASPDYTWHPTYGAGVPRKVGSPGNVPATTALIRGQMLLEQAVARQPAPQIGLTQTNNAVSATIQYTDANTATPQFVQFDTSQEP</sequence>
<evidence type="ECO:0000313" key="2">
    <source>
        <dbReference type="Proteomes" id="UP000494115"/>
    </source>
</evidence>
<keyword evidence="2" id="KW-1185">Reference proteome</keyword>
<evidence type="ECO:0000313" key="1">
    <source>
        <dbReference type="EMBL" id="CAB3784283.1"/>
    </source>
</evidence>
<reference evidence="1 2" key="1">
    <citation type="submission" date="2020-04" db="EMBL/GenBank/DDBJ databases">
        <authorList>
            <person name="De Canck E."/>
        </authorList>
    </citation>
    <scope>NUCLEOTIDE SEQUENCE [LARGE SCALE GENOMIC DNA]</scope>
    <source>
        <strain evidence="1 2">LMG 28138</strain>
    </source>
</reference>
<dbReference type="Proteomes" id="UP000494115">
    <property type="component" value="Unassembled WGS sequence"/>
</dbReference>
<accession>A0A6S7BAB6</accession>
<dbReference type="EMBL" id="CADIKM010000006">
    <property type="protein sequence ID" value="CAB3784283.1"/>
    <property type="molecule type" value="Genomic_DNA"/>
</dbReference>
<organism evidence="1 2">
    <name type="scientific">Pararobbsia alpina</name>
    <dbReference type="NCBI Taxonomy" id="621374"/>
    <lineage>
        <taxon>Bacteria</taxon>
        <taxon>Pseudomonadati</taxon>
        <taxon>Pseudomonadota</taxon>
        <taxon>Betaproteobacteria</taxon>
        <taxon>Burkholderiales</taxon>
        <taxon>Burkholderiaceae</taxon>
        <taxon>Pararobbsia</taxon>
    </lineage>
</organism>
<dbReference type="AlphaFoldDB" id="A0A6S7BAB6"/>
<evidence type="ECO:0008006" key="3">
    <source>
        <dbReference type="Google" id="ProtNLM"/>
    </source>
</evidence>